<dbReference type="AlphaFoldDB" id="A0A838CQY7"/>
<keyword evidence="3" id="KW-1185">Reference proteome</keyword>
<feature type="transmembrane region" description="Helical" evidence="1">
    <location>
        <begin position="96"/>
        <end position="121"/>
    </location>
</feature>
<dbReference type="EMBL" id="JACEFG010000001">
    <property type="protein sequence ID" value="MBA2174361.1"/>
    <property type="molecule type" value="Genomic_DNA"/>
</dbReference>
<proteinExistence type="predicted"/>
<sequence>MSDWFDFSVFDKMVGLVDADLLQIFGIKPVHMQFVLVFTLMLSLMWVVRPIVEWLMIKHWAMIGSYVLASLVALVFLQVVDRYAMVQNQSALPPDFWPVCLLAISGYGVAYTLVALGGRAWKRLSKRSKKRAA</sequence>
<feature type="transmembrane region" description="Helical" evidence="1">
    <location>
        <begin position="30"/>
        <end position="48"/>
    </location>
</feature>
<protein>
    <submittedName>
        <fullName evidence="2">Uncharacterized protein</fullName>
    </submittedName>
</protein>
<dbReference type="Proteomes" id="UP000571017">
    <property type="component" value="Unassembled WGS sequence"/>
</dbReference>
<reference evidence="2 3" key="1">
    <citation type="journal article" date="2004" name="Extremophiles">
        <title>Halobacillus locisalis sp. nov., a halophilic bacterium isolated from a marine solar saltern of the Yellow Sea in Korea.</title>
        <authorList>
            <person name="Yoon J.H."/>
            <person name="Kang K.H."/>
            <person name="Oh T.K."/>
            <person name="Park Y.H."/>
        </authorList>
    </citation>
    <scope>NUCLEOTIDE SEQUENCE [LARGE SCALE GENOMIC DNA]</scope>
    <source>
        <strain evidence="2 3">KCTC 3788</strain>
    </source>
</reference>
<evidence type="ECO:0000313" key="2">
    <source>
        <dbReference type="EMBL" id="MBA2174361.1"/>
    </source>
</evidence>
<gene>
    <name evidence="2" type="ORF">H0266_05515</name>
</gene>
<keyword evidence="1" id="KW-0812">Transmembrane</keyword>
<accession>A0A838CQY7</accession>
<organism evidence="2 3">
    <name type="scientific">Halobacillus locisalis</name>
    <dbReference type="NCBI Taxonomy" id="220753"/>
    <lineage>
        <taxon>Bacteria</taxon>
        <taxon>Bacillati</taxon>
        <taxon>Bacillota</taxon>
        <taxon>Bacilli</taxon>
        <taxon>Bacillales</taxon>
        <taxon>Bacillaceae</taxon>
        <taxon>Halobacillus</taxon>
    </lineage>
</organism>
<evidence type="ECO:0000256" key="1">
    <source>
        <dbReference type="SAM" id="Phobius"/>
    </source>
</evidence>
<keyword evidence="1" id="KW-1133">Transmembrane helix</keyword>
<keyword evidence="1" id="KW-0472">Membrane</keyword>
<feature type="transmembrane region" description="Helical" evidence="1">
    <location>
        <begin position="60"/>
        <end position="80"/>
    </location>
</feature>
<name>A0A838CQY7_9BACI</name>
<comment type="caution">
    <text evidence="2">The sequence shown here is derived from an EMBL/GenBank/DDBJ whole genome shotgun (WGS) entry which is preliminary data.</text>
</comment>
<dbReference type="RefSeq" id="WP_181471362.1">
    <property type="nucleotide sequence ID" value="NZ_JACEFG010000001.1"/>
</dbReference>
<evidence type="ECO:0000313" key="3">
    <source>
        <dbReference type="Proteomes" id="UP000571017"/>
    </source>
</evidence>